<reference evidence="1 2" key="2">
    <citation type="submission" date="2018-06" db="EMBL/GenBank/DDBJ databases">
        <title>Metagenomic assembly of (sub)arctic Cyanobacteria and their associated microbiome from non-axenic cultures.</title>
        <authorList>
            <person name="Baurain D."/>
        </authorList>
    </citation>
    <scope>NUCLEOTIDE SEQUENCE [LARGE SCALE GENOMIC DNA]</scope>
    <source>
        <strain evidence="1">ULC129bin1</strain>
    </source>
</reference>
<organism evidence="1 2">
    <name type="scientific">Leptolyngbya foveolarum</name>
    <dbReference type="NCBI Taxonomy" id="47253"/>
    <lineage>
        <taxon>Bacteria</taxon>
        <taxon>Bacillati</taxon>
        <taxon>Cyanobacteriota</taxon>
        <taxon>Cyanophyceae</taxon>
        <taxon>Leptolyngbyales</taxon>
        <taxon>Leptolyngbyaceae</taxon>
        <taxon>Leptolyngbya group</taxon>
        <taxon>Leptolyngbya</taxon>
    </lineage>
</organism>
<dbReference type="AlphaFoldDB" id="A0A2W4TZA0"/>
<sequence>MDEWLKQLQRELNEAAQVSSQLLTKVARQSEQIIEQWADSSLEAIEAAERSIEENVAPAFLEVNDQLDAALDASVDFLSEQVTPWLEKVTAPIVNTVNPLIQDHPICVGCRNYHGADYGNEMLVCGMHPYGPEDEICADWESVWPGMSNED</sequence>
<accession>A0A2W4TZA0</accession>
<protein>
    <submittedName>
        <fullName evidence="1">Uncharacterized protein</fullName>
    </submittedName>
</protein>
<comment type="caution">
    <text evidence="1">The sequence shown here is derived from an EMBL/GenBank/DDBJ whole genome shotgun (WGS) entry which is preliminary data.</text>
</comment>
<evidence type="ECO:0000313" key="1">
    <source>
        <dbReference type="EMBL" id="PZO10329.1"/>
    </source>
</evidence>
<dbReference type="EMBL" id="QBMC01000219">
    <property type="protein sequence ID" value="PZO10329.1"/>
    <property type="molecule type" value="Genomic_DNA"/>
</dbReference>
<gene>
    <name evidence="1" type="ORF">DCF25_20715</name>
</gene>
<proteinExistence type="predicted"/>
<dbReference type="Proteomes" id="UP000249354">
    <property type="component" value="Unassembled WGS sequence"/>
</dbReference>
<evidence type="ECO:0000313" key="2">
    <source>
        <dbReference type="Proteomes" id="UP000249354"/>
    </source>
</evidence>
<reference evidence="2" key="1">
    <citation type="submission" date="2018-04" db="EMBL/GenBank/DDBJ databases">
        <authorList>
            <person name="Cornet L."/>
        </authorList>
    </citation>
    <scope>NUCLEOTIDE SEQUENCE [LARGE SCALE GENOMIC DNA]</scope>
</reference>
<name>A0A2W4TZA0_9CYAN</name>